<evidence type="ECO:0000313" key="3">
    <source>
        <dbReference type="Proteomes" id="UP000289152"/>
    </source>
</evidence>
<dbReference type="EMBL" id="SDIL01000047">
    <property type="protein sequence ID" value="RXK38469.1"/>
    <property type="molecule type" value="Genomic_DNA"/>
</dbReference>
<reference evidence="2 3" key="1">
    <citation type="submission" date="2016-06" db="EMBL/GenBank/DDBJ databases">
        <title>Evolution of pathogenesis and genome organization in the Tremellales.</title>
        <authorList>
            <person name="Cuomo C."/>
            <person name="Litvintseva A."/>
            <person name="Heitman J."/>
            <person name="Chen Y."/>
            <person name="Sun S."/>
            <person name="Springer D."/>
            <person name="Dromer F."/>
            <person name="Young S."/>
            <person name="Zeng Q."/>
            <person name="Chapman S."/>
            <person name="Gujja S."/>
            <person name="Saif S."/>
            <person name="Birren B."/>
        </authorList>
    </citation>
    <scope>NUCLEOTIDE SEQUENCE [LARGE SCALE GENOMIC DNA]</scope>
    <source>
        <strain evidence="2 3">ATCC 28783</strain>
    </source>
</reference>
<accession>A0A4Q1BL09</accession>
<feature type="region of interest" description="Disordered" evidence="1">
    <location>
        <begin position="174"/>
        <end position="242"/>
    </location>
</feature>
<protein>
    <submittedName>
        <fullName evidence="2">Uncharacterized protein</fullName>
    </submittedName>
</protein>
<organism evidence="2 3">
    <name type="scientific">Tremella mesenterica</name>
    <name type="common">Jelly fungus</name>
    <dbReference type="NCBI Taxonomy" id="5217"/>
    <lineage>
        <taxon>Eukaryota</taxon>
        <taxon>Fungi</taxon>
        <taxon>Dikarya</taxon>
        <taxon>Basidiomycota</taxon>
        <taxon>Agaricomycotina</taxon>
        <taxon>Tremellomycetes</taxon>
        <taxon>Tremellales</taxon>
        <taxon>Tremellaceae</taxon>
        <taxon>Tremella</taxon>
    </lineage>
</organism>
<dbReference type="Proteomes" id="UP000289152">
    <property type="component" value="Unassembled WGS sequence"/>
</dbReference>
<name>A0A4Q1BL09_TREME</name>
<proteinExistence type="predicted"/>
<sequence length="280" mass="30853">MSTRSSNDNVIVRGESLNLTGVTSDKCIPIKKTMNGINQLTVSFTVDHDPSNPNNVKINVTADIEFWNCHFILWDVVDQKLDDMRAFLDTLKESENGDPPAADVIATAKNAFDTWQTDMIMSLREVVKDTYPCAEIPFTIQSAHGPYIGKTMWQFFEEELRDIQNGTGLFKRVDSVPTRPTGKCLPNISSGLGDEDPPEPPSTGSRLTEVSESDDDDDMYDAMWTTDKGGGSADPRDSGISLSCEIPQPQILGLRGGLIALTVPTNSPEDLRHSDFLHSE</sequence>
<evidence type="ECO:0000313" key="2">
    <source>
        <dbReference type="EMBL" id="RXK38469.1"/>
    </source>
</evidence>
<keyword evidence="3" id="KW-1185">Reference proteome</keyword>
<gene>
    <name evidence="2" type="ORF">M231_04234</name>
</gene>
<dbReference type="InParanoid" id="A0A4Q1BL09"/>
<comment type="caution">
    <text evidence="2">The sequence shown here is derived from an EMBL/GenBank/DDBJ whole genome shotgun (WGS) entry which is preliminary data.</text>
</comment>
<evidence type="ECO:0000256" key="1">
    <source>
        <dbReference type="SAM" id="MobiDB-lite"/>
    </source>
</evidence>
<feature type="compositionally biased region" description="Acidic residues" evidence="1">
    <location>
        <begin position="211"/>
        <end position="220"/>
    </location>
</feature>
<dbReference type="AlphaFoldDB" id="A0A4Q1BL09"/>